<keyword evidence="4" id="KW-0547">Nucleotide-binding</keyword>
<evidence type="ECO:0000313" key="18">
    <source>
        <dbReference type="EMBL" id="CQH62437.1"/>
    </source>
</evidence>
<dbReference type="AlphaFoldDB" id="A0A0U5HAI5"/>
<dbReference type="InterPro" id="IPR027417">
    <property type="entry name" value="P-loop_NTPase"/>
</dbReference>
<comment type="subunit">
    <text evidence="15">The complex is composed of two ATP-binding proteins (XacJ and XacK), two transmembrane proteins (XacH and XacI) and a solute-binding protein (XacG).</text>
</comment>
<keyword evidence="19" id="KW-1185">Reference proteome</keyword>
<evidence type="ECO:0000256" key="3">
    <source>
        <dbReference type="ARBA" id="ARBA00022505"/>
    </source>
</evidence>
<reference evidence="19" key="1">
    <citation type="journal article" date="2016" name="Environ. Microbiol.">
        <title>The complete genome of a viable archaeum isolated from 123-million-year-old rock salt.</title>
        <authorList>
            <person name="Jaakkola S.T."/>
            <person name="Pfeiffer F."/>
            <person name="Ravantti J.J."/>
            <person name="Guo Q."/>
            <person name="Liu Y."/>
            <person name="Chen X."/>
            <person name="Ma H."/>
            <person name="Yang C."/>
            <person name="Oksanen H.M."/>
            <person name="Bamford D.H."/>
        </authorList>
    </citation>
    <scope>NUCLEOTIDE SEQUENCE</scope>
    <source>
        <strain evidence="19">JI20-1</strain>
    </source>
</reference>
<dbReference type="STRING" id="1407499.HHUB_3761"/>
<dbReference type="EC" id="7.5.2.13" evidence="16"/>
<keyword evidence="3" id="KW-0500">Molybdenum</keyword>
<dbReference type="Pfam" id="PF00005">
    <property type="entry name" value="ABC_tran"/>
    <property type="match status" value="1"/>
</dbReference>
<dbReference type="Gene3D" id="2.40.50.100">
    <property type="match status" value="1"/>
</dbReference>
<evidence type="ECO:0000256" key="6">
    <source>
        <dbReference type="ARBA" id="ARBA00038307"/>
    </source>
</evidence>
<evidence type="ECO:0000256" key="7">
    <source>
        <dbReference type="ARBA" id="ARBA00038781"/>
    </source>
</evidence>
<comment type="subunit">
    <text evidence="7">The complex is composed of two ATP-binding proteins (WtpC), two transmembrane proteins (WtpB) and a solute-binding protein (WtpA).</text>
</comment>
<dbReference type="PROSITE" id="PS00211">
    <property type="entry name" value="ABC_TRANSPORTER_1"/>
    <property type="match status" value="1"/>
</dbReference>
<evidence type="ECO:0000256" key="13">
    <source>
        <dbReference type="ARBA" id="ARBA00053454"/>
    </source>
</evidence>
<dbReference type="FunFam" id="3.40.50.300:FF:000042">
    <property type="entry name" value="Maltose/maltodextrin ABC transporter, ATP-binding protein"/>
    <property type="match status" value="1"/>
</dbReference>
<dbReference type="GO" id="GO:1901238">
    <property type="term" value="F:ABC-type tungstate transporter activity"/>
    <property type="evidence" value="ECO:0007669"/>
    <property type="project" value="UniProtKB-EC"/>
</dbReference>
<dbReference type="KEGG" id="hhb:Hhub_3761"/>
<gene>
    <name evidence="18" type="primary">thiQ</name>
    <name evidence="18" type="ORF">HHUB_3761</name>
</gene>
<comment type="similarity">
    <text evidence="6">Belongs to the ABC transporter superfamily. Sulfate/tungstate importer (TC 3.A.1.6) family.</text>
</comment>
<dbReference type="OrthoDB" id="18368at2157"/>
<accession>A0A0U5HAI5</accession>
<dbReference type="EC" id="7.3.2.6" evidence="8"/>
<dbReference type="InterPro" id="IPR003439">
    <property type="entry name" value="ABC_transporter-like_ATP-bd"/>
</dbReference>
<dbReference type="RefSeq" id="WP_059058112.1">
    <property type="nucleotide sequence ID" value="NZ_CEML01000001.1"/>
</dbReference>
<dbReference type="GO" id="GO:0016887">
    <property type="term" value="F:ATP hydrolysis activity"/>
    <property type="evidence" value="ECO:0007669"/>
    <property type="project" value="InterPro"/>
</dbReference>
<dbReference type="SMART" id="SM00382">
    <property type="entry name" value="AAA"/>
    <property type="match status" value="1"/>
</dbReference>
<dbReference type="EMBL" id="LN831302">
    <property type="protein sequence ID" value="CQH62437.1"/>
    <property type="molecule type" value="Genomic_DNA"/>
</dbReference>
<dbReference type="GeneID" id="26660346"/>
<evidence type="ECO:0000256" key="15">
    <source>
        <dbReference type="ARBA" id="ARBA00065962"/>
    </source>
</evidence>
<dbReference type="Pfam" id="PF08402">
    <property type="entry name" value="TOBE_2"/>
    <property type="match status" value="1"/>
</dbReference>
<dbReference type="PANTHER" id="PTHR42781:SF4">
    <property type="entry name" value="SPERMIDINE_PUTRESCINE IMPORT ATP-BINDING PROTEIN POTA"/>
    <property type="match status" value="1"/>
</dbReference>
<dbReference type="SUPFAM" id="SSF50331">
    <property type="entry name" value="MOP-like"/>
    <property type="match status" value="1"/>
</dbReference>
<dbReference type="InterPro" id="IPR013611">
    <property type="entry name" value="Transp-assoc_OB_typ2"/>
</dbReference>
<comment type="similarity">
    <text evidence="14">Belongs to the ABC transporter superfamily. Carbohydrate uptake transporter-1 (CUT1) (TC 3.A.1.1) family.</text>
</comment>
<evidence type="ECO:0000256" key="8">
    <source>
        <dbReference type="ARBA" id="ARBA00039025"/>
    </source>
</evidence>
<dbReference type="SUPFAM" id="SSF52540">
    <property type="entry name" value="P-loop containing nucleoside triphosphate hydrolases"/>
    <property type="match status" value="1"/>
</dbReference>
<organism evidence="18 19">
    <name type="scientific">Halobacterium hubeiense</name>
    <dbReference type="NCBI Taxonomy" id="1407499"/>
    <lineage>
        <taxon>Archaea</taxon>
        <taxon>Methanobacteriati</taxon>
        <taxon>Methanobacteriota</taxon>
        <taxon>Stenosarchaea group</taxon>
        <taxon>Halobacteria</taxon>
        <taxon>Halobacteriales</taxon>
        <taxon>Halobacteriaceae</taxon>
        <taxon>Halobacterium</taxon>
    </lineage>
</organism>
<sequence>MTSLQLDDVTRAFGATTAVEGVSLDVRDGEFFTLVGPSGCGKTTTLRLIAGFEQPDSGDVRFGGDSVAGVPPEDRDVGIVFQSYALFPHMSVAENVAYGLRFRDPPAGQTTDERVAELLELVDLAGFEDRDPGELSGGQQQRVALARALAPEPDVLLLDEPMSALDARLRERLRVQVKEIQSELDITTVYVTHDQSEALAISDRVAVLNAGRVEQVGEPEEVYREPASRFVAEFVGDNNVFGGESPVETEGCSVRVGKTEFDVGERTDGRTTVCVRPESLRFDCEQNRFAVRVESVEFLGDAYRAHCEWDGREVLVKTRDEPPAGEAVLGFEPEDATLL</sequence>
<dbReference type="GO" id="GO:0005524">
    <property type="term" value="F:ATP binding"/>
    <property type="evidence" value="ECO:0007669"/>
    <property type="project" value="UniProtKB-KW"/>
</dbReference>
<keyword evidence="5 18" id="KW-0067">ATP-binding</keyword>
<evidence type="ECO:0000256" key="9">
    <source>
        <dbReference type="ARBA" id="ARBA00041133"/>
    </source>
</evidence>
<comment type="catalytic activity">
    <reaction evidence="12">
        <text>L-arabinose(out) + ATP + H2O = L-arabinose(in) + ADP + phosphate + H(+)</text>
        <dbReference type="Rhea" id="RHEA:30007"/>
        <dbReference type="ChEBI" id="CHEBI:15377"/>
        <dbReference type="ChEBI" id="CHEBI:15378"/>
        <dbReference type="ChEBI" id="CHEBI:17535"/>
        <dbReference type="ChEBI" id="CHEBI:30616"/>
        <dbReference type="ChEBI" id="CHEBI:43474"/>
        <dbReference type="ChEBI" id="CHEBI:456216"/>
        <dbReference type="EC" id="7.5.2.13"/>
    </reaction>
    <physiologicalReaction direction="left-to-right" evidence="12">
        <dbReference type="Rhea" id="RHEA:30008"/>
    </physiologicalReaction>
</comment>
<comment type="catalytic activity">
    <reaction evidence="10">
        <text>tungstate(in) + ATP + H2O = tungstate(out) + ADP + phosphate + H(+)</text>
        <dbReference type="Rhea" id="RHEA:35027"/>
        <dbReference type="ChEBI" id="CHEBI:15377"/>
        <dbReference type="ChEBI" id="CHEBI:15378"/>
        <dbReference type="ChEBI" id="CHEBI:30616"/>
        <dbReference type="ChEBI" id="CHEBI:43474"/>
        <dbReference type="ChEBI" id="CHEBI:46502"/>
        <dbReference type="ChEBI" id="CHEBI:456216"/>
        <dbReference type="EC" id="7.3.2.6"/>
    </reaction>
</comment>
<evidence type="ECO:0000256" key="1">
    <source>
        <dbReference type="ARBA" id="ARBA00004202"/>
    </source>
</evidence>
<evidence type="ECO:0000259" key="17">
    <source>
        <dbReference type="PROSITE" id="PS50893"/>
    </source>
</evidence>
<evidence type="ECO:0000256" key="14">
    <source>
        <dbReference type="ARBA" id="ARBA00061029"/>
    </source>
</evidence>
<name>A0A0U5HAI5_9EURY</name>
<dbReference type="InterPro" id="IPR050093">
    <property type="entry name" value="ABC_SmlMolc_Importer"/>
</dbReference>
<dbReference type="InterPro" id="IPR008995">
    <property type="entry name" value="Mo/tungstate-bd_C_term_dom"/>
</dbReference>
<evidence type="ECO:0000256" key="10">
    <source>
        <dbReference type="ARBA" id="ARBA00047936"/>
    </source>
</evidence>
<evidence type="ECO:0000313" key="19">
    <source>
        <dbReference type="Proteomes" id="UP000066737"/>
    </source>
</evidence>
<comment type="catalytic activity">
    <reaction evidence="11">
        <text>D-xylose(out) + ATP + H2O = D-xylose(in) + ADP + phosphate + H(+)</text>
        <dbReference type="Rhea" id="RHEA:29899"/>
        <dbReference type="ChEBI" id="CHEBI:15377"/>
        <dbReference type="ChEBI" id="CHEBI:15378"/>
        <dbReference type="ChEBI" id="CHEBI:30616"/>
        <dbReference type="ChEBI" id="CHEBI:43474"/>
        <dbReference type="ChEBI" id="CHEBI:53455"/>
        <dbReference type="ChEBI" id="CHEBI:456216"/>
        <dbReference type="EC" id="7.5.2.13"/>
    </reaction>
    <physiologicalReaction direction="left-to-right" evidence="11">
        <dbReference type="Rhea" id="RHEA:29900"/>
    </physiologicalReaction>
</comment>
<feature type="domain" description="ABC transporter" evidence="17">
    <location>
        <begin position="4"/>
        <end position="235"/>
    </location>
</feature>
<comment type="subcellular location">
    <subcellularLocation>
        <location evidence="1">Cell membrane</location>
        <topology evidence="1">Peripheral membrane protein</topology>
    </subcellularLocation>
</comment>
<evidence type="ECO:0000256" key="4">
    <source>
        <dbReference type="ARBA" id="ARBA00022741"/>
    </source>
</evidence>
<dbReference type="PANTHER" id="PTHR42781">
    <property type="entry name" value="SPERMIDINE/PUTRESCINE IMPORT ATP-BINDING PROTEIN POTA"/>
    <property type="match status" value="1"/>
</dbReference>
<evidence type="ECO:0000256" key="2">
    <source>
        <dbReference type="ARBA" id="ARBA00022448"/>
    </source>
</evidence>
<comment type="function">
    <text evidence="13">Part of the ABC transporter complex XacGHIJK involved in the uptake of xylose and arabinose. Responsible for energy coupling to the transport system.</text>
</comment>
<dbReference type="Proteomes" id="UP000066737">
    <property type="component" value="Chromosome I"/>
</dbReference>
<evidence type="ECO:0000256" key="5">
    <source>
        <dbReference type="ARBA" id="ARBA00022840"/>
    </source>
</evidence>
<keyword evidence="2" id="KW-0813">Transport</keyword>
<evidence type="ECO:0000256" key="16">
    <source>
        <dbReference type="ARBA" id="ARBA00066315"/>
    </source>
</evidence>
<dbReference type="Gene3D" id="3.40.50.300">
    <property type="entry name" value="P-loop containing nucleotide triphosphate hydrolases"/>
    <property type="match status" value="1"/>
</dbReference>
<dbReference type="InterPro" id="IPR017871">
    <property type="entry name" value="ABC_transporter-like_CS"/>
</dbReference>
<dbReference type="GO" id="GO:0043190">
    <property type="term" value="C:ATP-binding cassette (ABC) transporter complex"/>
    <property type="evidence" value="ECO:0007669"/>
    <property type="project" value="InterPro"/>
</dbReference>
<proteinExistence type="inferred from homology"/>
<evidence type="ECO:0000256" key="11">
    <source>
        <dbReference type="ARBA" id="ARBA00050355"/>
    </source>
</evidence>
<dbReference type="InterPro" id="IPR003593">
    <property type="entry name" value="AAA+_ATPase"/>
</dbReference>
<evidence type="ECO:0000256" key="12">
    <source>
        <dbReference type="ARBA" id="ARBA00051890"/>
    </source>
</evidence>
<dbReference type="PROSITE" id="PS50893">
    <property type="entry name" value="ABC_TRANSPORTER_2"/>
    <property type="match status" value="1"/>
</dbReference>
<protein>
    <recommendedName>
        <fullName evidence="9">Molybdate/tungstate import ATP-binding protein WtpC</fullName>
        <ecNumber evidence="8">7.3.2.6</ecNumber>
        <ecNumber evidence="16">7.5.2.13</ecNumber>
    </recommendedName>
</protein>